<evidence type="ECO:0000259" key="7">
    <source>
        <dbReference type="Pfam" id="PF01284"/>
    </source>
</evidence>
<evidence type="ECO:0000256" key="4">
    <source>
        <dbReference type="ARBA" id="ARBA00023136"/>
    </source>
</evidence>
<dbReference type="GeneID" id="92086409"/>
<evidence type="ECO:0000256" key="5">
    <source>
        <dbReference type="SAM" id="MobiDB-lite"/>
    </source>
</evidence>
<dbReference type="EMBL" id="JAQQWL010000002">
    <property type="protein sequence ID" value="KAK8086963.1"/>
    <property type="molecule type" value="Genomic_DNA"/>
</dbReference>
<feature type="transmembrane region" description="Helical" evidence="6">
    <location>
        <begin position="115"/>
        <end position="134"/>
    </location>
</feature>
<feature type="transmembrane region" description="Helical" evidence="6">
    <location>
        <begin position="43"/>
        <end position="63"/>
    </location>
</feature>
<sequence>MPSMIVLGLRAAQLVFAIIIMGLSAYVANWYNVDTLTTSPSQINWLLFVSIYTILSVAYLELAPRFMPRAAHPYATIALELTNMLFYFAGFVALAVFISKLLFCRGTVCGAARADVVFGAFEFALWVGSAAFLAKDVVKSGFRGGLKLGGSGASGSAATSSAPQSGPQMKESQLA</sequence>
<evidence type="ECO:0000256" key="2">
    <source>
        <dbReference type="ARBA" id="ARBA00022692"/>
    </source>
</evidence>
<name>A0ABR1WUX5_9PEZI</name>
<evidence type="ECO:0000256" key="6">
    <source>
        <dbReference type="SAM" id="Phobius"/>
    </source>
</evidence>
<evidence type="ECO:0000256" key="3">
    <source>
        <dbReference type="ARBA" id="ARBA00022989"/>
    </source>
</evidence>
<reference evidence="8 9" key="1">
    <citation type="submission" date="2023-01" db="EMBL/GenBank/DDBJ databases">
        <title>Analysis of 21 Apiospora genomes using comparative genomics revels a genus with tremendous synthesis potential of carbohydrate active enzymes and secondary metabolites.</title>
        <authorList>
            <person name="Sorensen T."/>
        </authorList>
    </citation>
    <scope>NUCLEOTIDE SEQUENCE [LARGE SCALE GENOMIC DNA]</scope>
    <source>
        <strain evidence="8 9">CBS 135458</strain>
    </source>
</reference>
<keyword evidence="4 6" id="KW-0472">Membrane</keyword>
<evidence type="ECO:0000313" key="8">
    <source>
        <dbReference type="EMBL" id="KAK8086963.1"/>
    </source>
</evidence>
<dbReference type="PANTHER" id="PTHR37451:SF5">
    <property type="entry name" value="MARVEL DOMAIN-CONTAINING PROTEIN"/>
    <property type="match status" value="1"/>
</dbReference>
<feature type="transmembrane region" description="Helical" evidence="6">
    <location>
        <begin position="84"/>
        <end position="103"/>
    </location>
</feature>
<dbReference type="Proteomes" id="UP001480595">
    <property type="component" value="Unassembled WGS sequence"/>
</dbReference>
<organism evidence="8 9">
    <name type="scientific">Apiospora phragmitis</name>
    <dbReference type="NCBI Taxonomy" id="2905665"/>
    <lineage>
        <taxon>Eukaryota</taxon>
        <taxon>Fungi</taxon>
        <taxon>Dikarya</taxon>
        <taxon>Ascomycota</taxon>
        <taxon>Pezizomycotina</taxon>
        <taxon>Sordariomycetes</taxon>
        <taxon>Xylariomycetidae</taxon>
        <taxon>Amphisphaeriales</taxon>
        <taxon>Apiosporaceae</taxon>
        <taxon>Apiospora</taxon>
    </lineage>
</organism>
<comment type="subcellular location">
    <subcellularLocation>
        <location evidence="1">Membrane</location>
        <topology evidence="1">Multi-pass membrane protein</topology>
    </subcellularLocation>
</comment>
<feature type="domain" description="MARVEL" evidence="7">
    <location>
        <begin position="7"/>
        <end position="132"/>
    </location>
</feature>
<dbReference type="Pfam" id="PF01284">
    <property type="entry name" value="MARVEL"/>
    <property type="match status" value="1"/>
</dbReference>
<proteinExistence type="predicted"/>
<keyword evidence="2 6" id="KW-0812">Transmembrane</keyword>
<feature type="region of interest" description="Disordered" evidence="5">
    <location>
        <begin position="150"/>
        <end position="175"/>
    </location>
</feature>
<dbReference type="RefSeq" id="XP_066721487.1">
    <property type="nucleotide sequence ID" value="XM_066853346.1"/>
</dbReference>
<protein>
    <recommendedName>
        <fullName evidence="7">MARVEL domain-containing protein</fullName>
    </recommendedName>
</protein>
<feature type="compositionally biased region" description="Low complexity" evidence="5">
    <location>
        <begin position="154"/>
        <end position="166"/>
    </location>
</feature>
<evidence type="ECO:0000313" key="9">
    <source>
        <dbReference type="Proteomes" id="UP001480595"/>
    </source>
</evidence>
<keyword evidence="9" id="KW-1185">Reference proteome</keyword>
<dbReference type="InterPro" id="IPR008253">
    <property type="entry name" value="Marvel"/>
</dbReference>
<comment type="caution">
    <text evidence="8">The sequence shown here is derived from an EMBL/GenBank/DDBJ whole genome shotgun (WGS) entry which is preliminary data.</text>
</comment>
<accession>A0ABR1WUX5</accession>
<dbReference type="PANTHER" id="PTHR37451">
    <property type="entry name" value="MARVEL DOMAIN"/>
    <property type="match status" value="1"/>
</dbReference>
<feature type="transmembrane region" description="Helical" evidence="6">
    <location>
        <begin position="12"/>
        <end position="31"/>
    </location>
</feature>
<gene>
    <name evidence="8" type="ORF">PG994_001937</name>
</gene>
<keyword evidence="3 6" id="KW-1133">Transmembrane helix</keyword>
<evidence type="ECO:0000256" key="1">
    <source>
        <dbReference type="ARBA" id="ARBA00004141"/>
    </source>
</evidence>